<gene>
    <name evidence="2" type="ORF">QE152_g27424</name>
</gene>
<protein>
    <submittedName>
        <fullName evidence="2">Uncharacterized protein</fullName>
    </submittedName>
</protein>
<sequence>MPLARLLHRNGGDKAIGQFEGLSVGLPRAERGLERVPDYKTSLRLRKMMPGLRAPREKKSPPSPKHVQGFGAEVRQGVLAMVAVLRWDASDVPG</sequence>
<keyword evidence="3" id="KW-1185">Reference proteome</keyword>
<organism evidence="2 3">
    <name type="scientific">Popillia japonica</name>
    <name type="common">Japanese beetle</name>
    <dbReference type="NCBI Taxonomy" id="7064"/>
    <lineage>
        <taxon>Eukaryota</taxon>
        <taxon>Metazoa</taxon>
        <taxon>Ecdysozoa</taxon>
        <taxon>Arthropoda</taxon>
        <taxon>Hexapoda</taxon>
        <taxon>Insecta</taxon>
        <taxon>Pterygota</taxon>
        <taxon>Neoptera</taxon>
        <taxon>Endopterygota</taxon>
        <taxon>Coleoptera</taxon>
        <taxon>Polyphaga</taxon>
        <taxon>Scarabaeiformia</taxon>
        <taxon>Scarabaeidae</taxon>
        <taxon>Rutelinae</taxon>
        <taxon>Popillia</taxon>
    </lineage>
</organism>
<comment type="caution">
    <text evidence="2">The sequence shown here is derived from an EMBL/GenBank/DDBJ whole genome shotgun (WGS) entry which is preliminary data.</text>
</comment>
<reference evidence="2 3" key="1">
    <citation type="journal article" date="2024" name="BMC Genomics">
        <title>De novo assembly and annotation of Popillia japonica's genome with initial clues to its potential as an invasive pest.</title>
        <authorList>
            <person name="Cucini C."/>
            <person name="Boschi S."/>
            <person name="Funari R."/>
            <person name="Cardaioli E."/>
            <person name="Iannotti N."/>
            <person name="Marturano G."/>
            <person name="Paoli F."/>
            <person name="Bruttini M."/>
            <person name="Carapelli A."/>
            <person name="Frati F."/>
            <person name="Nardi F."/>
        </authorList>
    </citation>
    <scope>NUCLEOTIDE SEQUENCE [LARGE SCALE GENOMIC DNA]</scope>
    <source>
        <strain evidence="2">DMR45628</strain>
    </source>
</reference>
<dbReference type="Proteomes" id="UP001458880">
    <property type="component" value="Unassembled WGS sequence"/>
</dbReference>
<name>A0AAW1JUJ4_POPJA</name>
<evidence type="ECO:0000313" key="3">
    <source>
        <dbReference type="Proteomes" id="UP001458880"/>
    </source>
</evidence>
<evidence type="ECO:0000313" key="2">
    <source>
        <dbReference type="EMBL" id="KAK9708117.1"/>
    </source>
</evidence>
<proteinExistence type="predicted"/>
<dbReference type="AlphaFoldDB" id="A0AAW1JUJ4"/>
<evidence type="ECO:0000256" key="1">
    <source>
        <dbReference type="SAM" id="MobiDB-lite"/>
    </source>
</evidence>
<accession>A0AAW1JUJ4</accession>
<feature type="region of interest" description="Disordered" evidence="1">
    <location>
        <begin position="50"/>
        <end position="69"/>
    </location>
</feature>
<dbReference type="EMBL" id="JASPKY010000336">
    <property type="protein sequence ID" value="KAK9708117.1"/>
    <property type="molecule type" value="Genomic_DNA"/>
</dbReference>